<reference evidence="4 5" key="1">
    <citation type="submission" date="2019-11" db="EMBL/GenBank/DDBJ databases">
        <title>Spirosoma endbachense sp. nov., isolated from a natural salt meadow.</title>
        <authorList>
            <person name="Rojas J."/>
            <person name="Ambika Manirajan B."/>
            <person name="Ratering S."/>
            <person name="Suarez C."/>
            <person name="Geissler-Plaum R."/>
            <person name="Schnell S."/>
        </authorList>
    </citation>
    <scope>NUCLEOTIDE SEQUENCE [LARGE SCALE GENOMIC DNA]</scope>
    <source>
        <strain evidence="4 5">I-24</strain>
    </source>
</reference>
<feature type="transmembrane region" description="Helical" evidence="3">
    <location>
        <begin position="320"/>
        <end position="341"/>
    </location>
</feature>
<protein>
    <submittedName>
        <fullName evidence="4">Tetratricopeptide repeat protein</fullName>
    </submittedName>
</protein>
<evidence type="ECO:0000313" key="5">
    <source>
        <dbReference type="Proteomes" id="UP000464577"/>
    </source>
</evidence>
<organism evidence="4 5">
    <name type="scientific">Spirosoma endbachense</name>
    <dbReference type="NCBI Taxonomy" id="2666025"/>
    <lineage>
        <taxon>Bacteria</taxon>
        <taxon>Pseudomonadati</taxon>
        <taxon>Bacteroidota</taxon>
        <taxon>Cytophagia</taxon>
        <taxon>Cytophagales</taxon>
        <taxon>Cytophagaceae</taxon>
        <taxon>Spirosoma</taxon>
    </lineage>
</organism>
<accession>A0A6P1W7L3</accession>
<dbReference type="SUPFAM" id="SSF48452">
    <property type="entry name" value="TPR-like"/>
    <property type="match status" value="2"/>
</dbReference>
<keyword evidence="5" id="KW-1185">Reference proteome</keyword>
<keyword evidence="3" id="KW-1133">Transmembrane helix</keyword>
<dbReference type="Gene3D" id="1.25.40.10">
    <property type="entry name" value="Tetratricopeptide repeat domain"/>
    <property type="match status" value="1"/>
</dbReference>
<feature type="repeat" description="TPR" evidence="1">
    <location>
        <begin position="171"/>
        <end position="204"/>
    </location>
</feature>
<proteinExistence type="predicted"/>
<dbReference type="AlphaFoldDB" id="A0A6P1W7L3"/>
<dbReference type="EMBL" id="CP045997">
    <property type="protein sequence ID" value="QHW01432.1"/>
    <property type="molecule type" value="Genomic_DNA"/>
</dbReference>
<name>A0A6P1W7L3_9BACT</name>
<sequence length="574" mass="65849">MVVFAGWQLSVTAQSLTVAEQLSRQYPDSAYRFIRVLLNQAVAQNDRRTEGDCLQQIGLLFYHQGSYAQAIDYLLQAQKIFRSVSDGNRLARNRNELGTVYYYNEQSDLALKQFTEALTYYSQSQNAQGLARTYANIGHFYEKRLDLNQAYRYQKLALSNAGRTNDRAGLSTIYENLGSIFEDREQYDSAQYYYQNALSLSQQTHDEIGQIEIINNLGDIFRKTGRFQRGLERSREAMQLAQQKKERYQLSSAYRDIAKTFRLMNQPDSAYTYLERSRDLVDEIYAVENNRQIALLQTLYDVERKDSEISQLNAQKRVDFVAITATVIVLLLIGVLAAVIISRQRLKIRNEQALNQQNQEIFRTQNELMQVALKNKQLEEENLKSQLELKSKELTTHTLQIIQKNQVLEELKDDLTKVLKDDKRDQKKLLKQLVQKITLNFSQDKYWADFRAIFEQVHPHFFRDLTQQFPDLTSTDMRLIALLKMNISSADVATLLGISTDSLRVARYRLRKKLGLLEGESLSAFIQRFSRGSSGTPLNPQIPLAASVSAVTFSPVTPVSAVESVSAVGSVLRN</sequence>
<dbReference type="GO" id="GO:0003677">
    <property type="term" value="F:DNA binding"/>
    <property type="evidence" value="ECO:0007669"/>
    <property type="project" value="InterPro"/>
</dbReference>
<dbReference type="InterPro" id="IPR019734">
    <property type="entry name" value="TPR_rpt"/>
</dbReference>
<keyword evidence="2" id="KW-0175">Coiled coil</keyword>
<dbReference type="InterPro" id="IPR016032">
    <property type="entry name" value="Sig_transdc_resp-reg_C-effctor"/>
</dbReference>
<dbReference type="KEGG" id="senf:GJR95_23175"/>
<dbReference type="SUPFAM" id="SSF46894">
    <property type="entry name" value="C-terminal effector domain of the bipartite response regulators"/>
    <property type="match status" value="1"/>
</dbReference>
<dbReference type="GO" id="GO:0006355">
    <property type="term" value="P:regulation of DNA-templated transcription"/>
    <property type="evidence" value="ECO:0007669"/>
    <property type="project" value="InterPro"/>
</dbReference>
<evidence type="ECO:0000313" key="4">
    <source>
        <dbReference type="EMBL" id="QHW01432.1"/>
    </source>
</evidence>
<keyword evidence="1" id="KW-0802">TPR repeat</keyword>
<feature type="coiled-coil region" evidence="2">
    <location>
        <begin position="361"/>
        <end position="425"/>
    </location>
</feature>
<dbReference type="PANTHER" id="PTHR10098">
    <property type="entry name" value="RAPSYN-RELATED"/>
    <property type="match status" value="1"/>
</dbReference>
<dbReference type="Proteomes" id="UP000464577">
    <property type="component" value="Chromosome"/>
</dbReference>
<keyword evidence="3" id="KW-0472">Membrane</keyword>
<evidence type="ECO:0000256" key="3">
    <source>
        <dbReference type="SAM" id="Phobius"/>
    </source>
</evidence>
<evidence type="ECO:0000256" key="1">
    <source>
        <dbReference type="PROSITE-ProRule" id="PRU00339"/>
    </source>
</evidence>
<dbReference type="SMART" id="SM00028">
    <property type="entry name" value="TPR"/>
    <property type="match status" value="6"/>
</dbReference>
<dbReference type="InterPro" id="IPR011990">
    <property type="entry name" value="TPR-like_helical_dom_sf"/>
</dbReference>
<gene>
    <name evidence="4" type="ORF">GJR95_23175</name>
</gene>
<keyword evidence="3" id="KW-0812">Transmembrane</keyword>
<dbReference type="Pfam" id="PF13424">
    <property type="entry name" value="TPR_12"/>
    <property type="match status" value="3"/>
</dbReference>
<dbReference type="PROSITE" id="PS50005">
    <property type="entry name" value="TPR"/>
    <property type="match status" value="1"/>
</dbReference>
<evidence type="ECO:0000256" key="2">
    <source>
        <dbReference type="SAM" id="Coils"/>
    </source>
</evidence>